<feature type="domain" description="Tc1-like transposase DDE" evidence="1">
    <location>
        <begin position="82"/>
        <end position="115"/>
    </location>
</feature>
<reference evidence="3" key="2">
    <citation type="submission" date="2013-04" db="EMBL/GenBank/DDBJ databases">
        <title>Genomic mechanisms accounting for the adaptation to parasitism in nematode-trapping fungi.</title>
        <authorList>
            <person name="Ahren D.G."/>
        </authorList>
    </citation>
    <scope>NUCLEOTIDE SEQUENCE [LARGE SCALE GENOMIC DNA]</scope>
    <source>
        <strain evidence="3">CBS 200.50</strain>
    </source>
</reference>
<dbReference type="AlphaFoldDB" id="S7ZWL4"/>
<dbReference type="HOGENOM" id="CLU_1610699_0_0_1"/>
<organism evidence="2 3">
    <name type="scientific">Dactylellina haptotyla (strain CBS 200.50)</name>
    <name type="common">Nematode-trapping fungus</name>
    <name type="synonym">Monacrosporium haptotylum</name>
    <dbReference type="NCBI Taxonomy" id="1284197"/>
    <lineage>
        <taxon>Eukaryota</taxon>
        <taxon>Fungi</taxon>
        <taxon>Dikarya</taxon>
        <taxon>Ascomycota</taxon>
        <taxon>Pezizomycotina</taxon>
        <taxon>Orbiliomycetes</taxon>
        <taxon>Orbiliales</taxon>
        <taxon>Orbiliaceae</taxon>
        <taxon>Dactylellina</taxon>
    </lineage>
</organism>
<evidence type="ECO:0000313" key="3">
    <source>
        <dbReference type="Proteomes" id="UP000015100"/>
    </source>
</evidence>
<dbReference type="InterPro" id="IPR038717">
    <property type="entry name" value="Tc1-like_DDE_dom"/>
</dbReference>
<dbReference type="OrthoDB" id="5410741at2759"/>
<evidence type="ECO:0000313" key="2">
    <source>
        <dbReference type="EMBL" id="EPS35155.1"/>
    </source>
</evidence>
<dbReference type="Gene3D" id="3.30.420.10">
    <property type="entry name" value="Ribonuclease H-like superfamily/Ribonuclease H"/>
    <property type="match status" value="1"/>
</dbReference>
<dbReference type="eggNOG" id="ENOG502S95U">
    <property type="taxonomic scope" value="Eukaryota"/>
</dbReference>
<comment type="caution">
    <text evidence="2">The sequence shown here is derived from an EMBL/GenBank/DDBJ whole genome shotgun (WGS) entry which is preliminary data.</text>
</comment>
<dbReference type="GO" id="GO:0003676">
    <property type="term" value="F:nucleic acid binding"/>
    <property type="evidence" value="ECO:0007669"/>
    <property type="project" value="InterPro"/>
</dbReference>
<proteinExistence type="predicted"/>
<evidence type="ECO:0000259" key="1">
    <source>
        <dbReference type="Pfam" id="PF13358"/>
    </source>
</evidence>
<gene>
    <name evidence="2" type="ORF">H072_11600</name>
</gene>
<dbReference type="InterPro" id="IPR036397">
    <property type="entry name" value="RNaseH_sf"/>
</dbReference>
<accession>S7ZWL4</accession>
<dbReference type="Proteomes" id="UP000015100">
    <property type="component" value="Unassembled WGS sequence"/>
</dbReference>
<reference evidence="2 3" key="1">
    <citation type="journal article" date="2013" name="PLoS Genet.">
        <title>Genomic mechanisms accounting for the adaptation to parasitism in nematode-trapping fungi.</title>
        <authorList>
            <person name="Meerupati T."/>
            <person name="Andersson K.M."/>
            <person name="Friman E."/>
            <person name="Kumar D."/>
            <person name="Tunlid A."/>
            <person name="Ahren D."/>
        </authorList>
    </citation>
    <scope>NUCLEOTIDE SEQUENCE [LARGE SCALE GENOMIC DNA]</scope>
    <source>
        <strain evidence="2 3">CBS 200.50</strain>
    </source>
</reference>
<dbReference type="Pfam" id="PF13358">
    <property type="entry name" value="DDE_3"/>
    <property type="match status" value="1"/>
</dbReference>
<name>S7ZWL4_DACHA</name>
<keyword evidence="3" id="KW-1185">Reference proteome</keyword>
<sequence length="165" mass="18887">MAPSRQQLTNQQRERVKTLAVDAQLPVSDIQRATGYTKHQIRHTLRTGSAVAVRSGRPRVITPDQEAELVAFVTMSSTRADLEERGIQTMQWPAFSPDLNPIEHVWGWMKDYIQLHYGFDQNPSHKNLRVYVTEAWEAVPDAYLQELVDSMPQRCEAANGLHTKY</sequence>
<dbReference type="STRING" id="1284197.S7ZWL4"/>
<protein>
    <recommendedName>
        <fullName evidence="1">Tc1-like transposase DDE domain-containing protein</fullName>
    </recommendedName>
</protein>
<dbReference type="EMBL" id="AQGS01001233">
    <property type="protein sequence ID" value="EPS35155.1"/>
    <property type="molecule type" value="Genomic_DNA"/>
</dbReference>